<sequence length="68" mass="7701">MVRIKQLSWGGYLLFLMHWLLLSPTFSLDITSVMNGPIVSIVNLVLKEIPFSRNLSLVHLLVVHLSEA</sequence>
<accession>A0A068USN6</accession>
<dbReference type="Proteomes" id="UP000295252">
    <property type="component" value="Chromosome VII"/>
</dbReference>
<protein>
    <submittedName>
        <fullName evidence="2">Uncharacterized protein</fullName>
    </submittedName>
</protein>
<keyword evidence="1" id="KW-0732">Signal</keyword>
<feature type="chain" id="PRO_5001657948" evidence="1">
    <location>
        <begin position="28"/>
        <end position="68"/>
    </location>
</feature>
<dbReference type="EMBL" id="HG739138">
    <property type="protein sequence ID" value="CDP11317.1"/>
    <property type="molecule type" value="Genomic_DNA"/>
</dbReference>
<dbReference type="InParanoid" id="A0A068USN6"/>
<keyword evidence="3" id="KW-1185">Reference proteome</keyword>
<evidence type="ECO:0000313" key="2">
    <source>
        <dbReference type="EMBL" id="CDP11317.1"/>
    </source>
</evidence>
<reference evidence="3" key="1">
    <citation type="journal article" date="2014" name="Science">
        <title>The coffee genome provides insight into the convergent evolution of caffeine biosynthesis.</title>
        <authorList>
            <person name="Denoeud F."/>
            <person name="Carretero-Paulet L."/>
            <person name="Dereeper A."/>
            <person name="Droc G."/>
            <person name="Guyot R."/>
            <person name="Pietrella M."/>
            <person name="Zheng C."/>
            <person name="Alberti A."/>
            <person name="Anthony F."/>
            <person name="Aprea G."/>
            <person name="Aury J.M."/>
            <person name="Bento P."/>
            <person name="Bernard M."/>
            <person name="Bocs S."/>
            <person name="Campa C."/>
            <person name="Cenci A."/>
            <person name="Combes M.C."/>
            <person name="Crouzillat D."/>
            <person name="Da Silva C."/>
            <person name="Daddiego L."/>
            <person name="De Bellis F."/>
            <person name="Dussert S."/>
            <person name="Garsmeur O."/>
            <person name="Gayraud T."/>
            <person name="Guignon V."/>
            <person name="Jahn K."/>
            <person name="Jamilloux V."/>
            <person name="Joet T."/>
            <person name="Labadie K."/>
            <person name="Lan T."/>
            <person name="Leclercq J."/>
            <person name="Lepelley M."/>
            <person name="Leroy T."/>
            <person name="Li L.T."/>
            <person name="Librado P."/>
            <person name="Lopez L."/>
            <person name="Munoz A."/>
            <person name="Noel B."/>
            <person name="Pallavicini A."/>
            <person name="Perrotta G."/>
            <person name="Poncet V."/>
            <person name="Pot D."/>
            <person name="Priyono X."/>
            <person name="Rigoreau M."/>
            <person name="Rouard M."/>
            <person name="Rozas J."/>
            <person name="Tranchant-Dubreuil C."/>
            <person name="VanBuren R."/>
            <person name="Zhang Q."/>
            <person name="Andrade A.C."/>
            <person name="Argout X."/>
            <person name="Bertrand B."/>
            <person name="de Kochko A."/>
            <person name="Graziosi G."/>
            <person name="Henry R.J."/>
            <person name="Jayarama X."/>
            <person name="Ming R."/>
            <person name="Nagai C."/>
            <person name="Rounsley S."/>
            <person name="Sankoff D."/>
            <person name="Giuliano G."/>
            <person name="Albert V.A."/>
            <person name="Wincker P."/>
            <person name="Lashermes P."/>
        </authorList>
    </citation>
    <scope>NUCLEOTIDE SEQUENCE [LARGE SCALE GENOMIC DNA]</scope>
    <source>
        <strain evidence="3">cv. DH200-94</strain>
    </source>
</reference>
<organism evidence="2 3">
    <name type="scientific">Coffea canephora</name>
    <name type="common">Robusta coffee</name>
    <dbReference type="NCBI Taxonomy" id="49390"/>
    <lineage>
        <taxon>Eukaryota</taxon>
        <taxon>Viridiplantae</taxon>
        <taxon>Streptophyta</taxon>
        <taxon>Embryophyta</taxon>
        <taxon>Tracheophyta</taxon>
        <taxon>Spermatophyta</taxon>
        <taxon>Magnoliopsida</taxon>
        <taxon>eudicotyledons</taxon>
        <taxon>Gunneridae</taxon>
        <taxon>Pentapetalae</taxon>
        <taxon>asterids</taxon>
        <taxon>lamiids</taxon>
        <taxon>Gentianales</taxon>
        <taxon>Rubiaceae</taxon>
        <taxon>Ixoroideae</taxon>
        <taxon>Gardenieae complex</taxon>
        <taxon>Bertiereae - Coffeeae clade</taxon>
        <taxon>Coffeeae</taxon>
        <taxon>Coffea</taxon>
    </lineage>
</organism>
<dbReference type="AlphaFoldDB" id="A0A068USN6"/>
<proteinExistence type="predicted"/>
<evidence type="ECO:0000313" key="3">
    <source>
        <dbReference type="Proteomes" id="UP000295252"/>
    </source>
</evidence>
<dbReference type="Gramene" id="CDP11317">
    <property type="protein sequence ID" value="CDP11317"/>
    <property type="gene ID" value="GSCOC_T00033499001"/>
</dbReference>
<gene>
    <name evidence="2" type="ORF">GSCOC_T00033499001</name>
</gene>
<feature type="signal peptide" evidence="1">
    <location>
        <begin position="1"/>
        <end position="27"/>
    </location>
</feature>
<evidence type="ECO:0000256" key="1">
    <source>
        <dbReference type="SAM" id="SignalP"/>
    </source>
</evidence>
<name>A0A068USN6_COFCA</name>